<organism evidence="6 7">
    <name type="scientific">Nocardia mangyaensis</name>
    <dbReference type="NCBI Taxonomy" id="2213200"/>
    <lineage>
        <taxon>Bacteria</taxon>
        <taxon>Bacillati</taxon>
        <taxon>Actinomycetota</taxon>
        <taxon>Actinomycetes</taxon>
        <taxon>Mycobacteriales</taxon>
        <taxon>Nocardiaceae</taxon>
        <taxon>Nocardia</taxon>
    </lineage>
</organism>
<dbReference type="GO" id="GO:0035657">
    <property type="term" value="C:eRF1 methyltransferase complex"/>
    <property type="evidence" value="ECO:0007669"/>
    <property type="project" value="TreeGrafter"/>
</dbReference>
<dbReference type="OrthoDB" id="8746524at2"/>
<evidence type="ECO:0000256" key="2">
    <source>
        <dbReference type="ARBA" id="ARBA00022603"/>
    </source>
</evidence>
<evidence type="ECO:0000256" key="3">
    <source>
        <dbReference type="ARBA" id="ARBA00022679"/>
    </source>
</evidence>
<dbReference type="GO" id="GO:0003676">
    <property type="term" value="F:nucleic acid binding"/>
    <property type="evidence" value="ECO:0007669"/>
    <property type="project" value="InterPro"/>
</dbReference>
<evidence type="ECO:0000256" key="4">
    <source>
        <dbReference type="ARBA" id="ARBA00022691"/>
    </source>
</evidence>
<comment type="similarity">
    <text evidence="1">Belongs to the eukaryotic/archaeal PrmC-related family.</text>
</comment>
<dbReference type="PANTHER" id="PTHR45875">
    <property type="entry name" value="METHYLTRANSFERASE N6AMT1"/>
    <property type="match status" value="1"/>
</dbReference>
<dbReference type="EMBL" id="CP018082">
    <property type="protein sequence ID" value="APE35176.1"/>
    <property type="molecule type" value="Genomic_DNA"/>
</dbReference>
<proteinExistence type="inferred from homology"/>
<evidence type="ECO:0000256" key="1">
    <source>
        <dbReference type="ARBA" id="ARBA00006149"/>
    </source>
</evidence>
<dbReference type="SUPFAM" id="SSF53335">
    <property type="entry name" value="S-adenosyl-L-methionine-dependent methyltransferases"/>
    <property type="match status" value="1"/>
</dbReference>
<reference evidence="6" key="1">
    <citation type="submission" date="2016-11" db="EMBL/GenBank/DDBJ databases">
        <authorList>
            <person name="Jaros S."/>
            <person name="Januszkiewicz K."/>
            <person name="Wedrychowicz H."/>
        </authorList>
    </citation>
    <scope>NUCLEOTIDE SEQUENCE [LARGE SCALE GENOMIC DNA]</scope>
    <source>
        <strain evidence="6">Y48</strain>
    </source>
</reference>
<dbReference type="GO" id="GO:0008757">
    <property type="term" value="F:S-adenosylmethionine-dependent methyltransferase activity"/>
    <property type="evidence" value="ECO:0007669"/>
    <property type="project" value="TreeGrafter"/>
</dbReference>
<keyword evidence="3 6" id="KW-0808">Transferase</keyword>
<dbReference type="InterPro" id="IPR007848">
    <property type="entry name" value="Small_mtfrase_dom"/>
</dbReference>
<dbReference type="PROSITE" id="PS00092">
    <property type="entry name" value="N6_MTASE"/>
    <property type="match status" value="1"/>
</dbReference>
<dbReference type="InterPro" id="IPR002052">
    <property type="entry name" value="DNA_methylase_N6_adenine_CS"/>
</dbReference>
<name>A0A1J0VT00_9NOCA</name>
<keyword evidence="2 6" id="KW-0489">Methyltransferase</keyword>
<dbReference type="KEGG" id="nsl:BOX37_15850"/>
<keyword evidence="7" id="KW-1185">Reference proteome</keyword>
<dbReference type="GO" id="GO:0008170">
    <property type="term" value="F:N-methyltransferase activity"/>
    <property type="evidence" value="ECO:0007669"/>
    <property type="project" value="UniProtKB-ARBA"/>
</dbReference>
<dbReference type="RefSeq" id="WP_071928363.1">
    <property type="nucleotide sequence ID" value="NZ_CP018082.1"/>
</dbReference>
<feature type="domain" description="Methyltransferase small" evidence="5">
    <location>
        <begin position="16"/>
        <end position="106"/>
    </location>
</feature>
<evidence type="ECO:0000313" key="7">
    <source>
        <dbReference type="Proteomes" id="UP000183810"/>
    </source>
</evidence>
<dbReference type="InterPro" id="IPR029063">
    <property type="entry name" value="SAM-dependent_MTases_sf"/>
</dbReference>
<gene>
    <name evidence="6" type="ORF">BOX37_15850</name>
</gene>
<dbReference type="InterPro" id="IPR004557">
    <property type="entry name" value="PrmC-related"/>
</dbReference>
<dbReference type="NCBIfam" id="TIGR00537">
    <property type="entry name" value="hemK_rel_arch"/>
    <property type="match status" value="1"/>
</dbReference>
<accession>A0A1J0VT00</accession>
<protein>
    <submittedName>
        <fullName evidence="6">Methyltransferase</fullName>
    </submittedName>
</protein>
<dbReference type="AlphaFoldDB" id="A0A1J0VT00"/>
<dbReference type="CDD" id="cd02440">
    <property type="entry name" value="AdoMet_MTases"/>
    <property type="match status" value="1"/>
</dbReference>
<keyword evidence="4" id="KW-0949">S-adenosyl-L-methionine</keyword>
<evidence type="ECO:0000259" key="5">
    <source>
        <dbReference type="Pfam" id="PF05175"/>
    </source>
</evidence>
<sequence length="224" mass="23735">MIVFRAPGVYRPQADTWLLARALRELPGLRGGRVLEVCAGTGVVALAAARAGACSVTAVDLSRNALLSTWLNCRLRGVPIRLLHGDFAAALHLPRFDVVLANPPYVPAVRDRGDGAALAWDAGPSGRSVLDRLCATLPDLLTDRGVGLIVHSAISDTDRSLAQLRDHGARASVIAAGTVPFGPVLRARARWLAAHGLIAPGQDDERLVVIRVERTSYPAVVDLA</sequence>
<dbReference type="Proteomes" id="UP000183810">
    <property type="component" value="Chromosome"/>
</dbReference>
<evidence type="ECO:0000313" key="6">
    <source>
        <dbReference type="EMBL" id="APE35176.1"/>
    </source>
</evidence>
<dbReference type="InterPro" id="IPR052190">
    <property type="entry name" value="Euk-Arch_PrmC-MTase"/>
</dbReference>
<dbReference type="GO" id="GO:0032259">
    <property type="term" value="P:methylation"/>
    <property type="evidence" value="ECO:0007669"/>
    <property type="project" value="UniProtKB-KW"/>
</dbReference>
<dbReference type="PANTHER" id="PTHR45875:SF1">
    <property type="entry name" value="METHYLTRANSFERASE N6AMT1"/>
    <property type="match status" value="1"/>
</dbReference>
<dbReference type="GO" id="GO:0008276">
    <property type="term" value="F:protein methyltransferase activity"/>
    <property type="evidence" value="ECO:0007669"/>
    <property type="project" value="TreeGrafter"/>
</dbReference>
<dbReference type="Gene3D" id="3.40.50.150">
    <property type="entry name" value="Vaccinia Virus protein VP39"/>
    <property type="match status" value="1"/>
</dbReference>
<dbReference type="Pfam" id="PF05175">
    <property type="entry name" value="MTS"/>
    <property type="match status" value="1"/>
</dbReference>